<evidence type="ECO:0000313" key="2">
    <source>
        <dbReference type="EMBL" id="VDN18004.1"/>
    </source>
</evidence>
<dbReference type="GO" id="GO:0004045">
    <property type="term" value="F:peptidyl-tRNA hydrolase activity"/>
    <property type="evidence" value="ECO:0007669"/>
    <property type="project" value="TreeGrafter"/>
</dbReference>
<feature type="compositionally biased region" description="Basic and acidic residues" evidence="1">
    <location>
        <begin position="87"/>
        <end position="99"/>
    </location>
</feature>
<dbReference type="Proteomes" id="UP000271098">
    <property type="component" value="Unassembled WGS sequence"/>
</dbReference>
<dbReference type="InterPro" id="IPR052104">
    <property type="entry name" value="Mito_Release_Factor_mL62"/>
</dbReference>
<keyword evidence="3" id="KW-1185">Reference proteome</keyword>
<reference evidence="2 3" key="2">
    <citation type="submission" date="2018-11" db="EMBL/GenBank/DDBJ databases">
        <authorList>
            <consortium name="Pathogen Informatics"/>
        </authorList>
    </citation>
    <scope>NUCLEOTIDE SEQUENCE [LARGE SCALE GENOMIC DNA]</scope>
</reference>
<dbReference type="OrthoDB" id="270639at2759"/>
<evidence type="ECO:0000256" key="1">
    <source>
        <dbReference type="SAM" id="MobiDB-lite"/>
    </source>
</evidence>
<feature type="region of interest" description="Disordered" evidence="1">
    <location>
        <begin position="81"/>
        <end position="125"/>
    </location>
</feature>
<accession>A0A183DQ66</accession>
<dbReference type="GO" id="GO:0070126">
    <property type="term" value="P:mitochondrial translational termination"/>
    <property type="evidence" value="ECO:0007669"/>
    <property type="project" value="TreeGrafter"/>
</dbReference>
<gene>
    <name evidence="2" type="ORF">GPUH_LOCUS10857</name>
</gene>
<dbReference type="PANTHER" id="PTHR11075:SF54">
    <property type="entry name" value="LARGE RIBOSOMAL SUBUNIT PROTEIN ML62"/>
    <property type="match status" value="1"/>
</dbReference>
<sequence length="125" mass="14985">MISVLISFSVNTKCQIRFNLNKADWLGDKIREIFRKRFARLVNKRCDVIISSDKARTQSENQEDCFKRLESMLWDCNKELLNNKPPTKQDEHIMDERARKSAQRRLRAKRVQSEKKKNRDPYEVI</sequence>
<dbReference type="Gene3D" id="3.30.160.20">
    <property type="match status" value="1"/>
</dbReference>
<name>A0A183DQ66_9BILA</name>
<dbReference type="AlphaFoldDB" id="A0A183DQ66"/>
<evidence type="ECO:0000313" key="4">
    <source>
        <dbReference type="WBParaSite" id="GPUH_0001087001-mRNA-1"/>
    </source>
</evidence>
<dbReference type="EMBL" id="UYRT01078195">
    <property type="protein sequence ID" value="VDN18004.1"/>
    <property type="molecule type" value="Genomic_DNA"/>
</dbReference>
<dbReference type="SUPFAM" id="SSF110916">
    <property type="entry name" value="Peptidyl-tRNA hydrolase domain-like"/>
    <property type="match status" value="1"/>
</dbReference>
<evidence type="ECO:0000313" key="3">
    <source>
        <dbReference type="Proteomes" id="UP000271098"/>
    </source>
</evidence>
<organism evidence="4">
    <name type="scientific">Gongylonema pulchrum</name>
    <dbReference type="NCBI Taxonomy" id="637853"/>
    <lineage>
        <taxon>Eukaryota</taxon>
        <taxon>Metazoa</taxon>
        <taxon>Ecdysozoa</taxon>
        <taxon>Nematoda</taxon>
        <taxon>Chromadorea</taxon>
        <taxon>Rhabditida</taxon>
        <taxon>Spirurina</taxon>
        <taxon>Spiruromorpha</taxon>
        <taxon>Spiruroidea</taxon>
        <taxon>Gongylonematidae</taxon>
        <taxon>Gongylonema</taxon>
    </lineage>
</organism>
<reference evidence="4" key="1">
    <citation type="submission" date="2016-06" db="UniProtKB">
        <authorList>
            <consortium name="WormBaseParasite"/>
        </authorList>
    </citation>
    <scope>IDENTIFICATION</scope>
</reference>
<proteinExistence type="predicted"/>
<dbReference type="GO" id="GO:0016150">
    <property type="term" value="F:translation release factor activity, codon nonspecific"/>
    <property type="evidence" value="ECO:0007669"/>
    <property type="project" value="TreeGrafter"/>
</dbReference>
<feature type="compositionally biased region" description="Basic residues" evidence="1">
    <location>
        <begin position="100"/>
        <end position="110"/>
    </location>
</feature>
<protein>
    <submittedName>
        <fullName evidence="4">RF_PROK_I domain-containing protein</fullName>
    </submittedName>
</protein>
<dbReference type="PANTHER" id="PTHR11075">
    <property type="entry name" value="PEPTIDE CHAIN RELEASE FACTOR"/>
    <property type="match status" value="1"/>
</dbReference>
<dbReference type="GO" id="GO:0005762">
    <property type="term" value="C:mitochondrial large ribosomal subunit"/>
    <property type="evidence" value="ECO:0007669"/>
    <property type="project" value="TreeGrafter"/>
</dbReference>
<dbReference type="WBParaSite" id="GPUH_0001087001-mRNA-1">
    <property type="protein sequence ID" value="GPUH_0001087001-mRNA-1"/>
    <property type="gene ID" value="GPUH_0001087001"/>
</dbReference>
<feature type="compositionally biased region" description="Basic and acidic residues" evidence="1">
    <location>
        <begin position="111"/>
        <end position="125"/>
    </location>
</feature>